<dbReference type="Proteomes" id="UP000239203">
    <property type="component" value="Unassembled WGS sequence"/>
</dbReference>
<organism evidence="1 2">
    <name type="scientific">Actinokineospora auranticolor</name>
    <dbReference type="NCBI Taxonomy" id="155976"/>
    <lineage>
        <taxon>Bacteria</taxon>
        <taxon>Bacillati</taxon>
        <taxon>Actinomycetota</taxon>
        <taxon>Actinomycetes</taxon>
        <taxon>Pseudonocardiales</taxon>
        <taxon>Pseudonocardiaceae</taxon>
        <taxon>Actinokineospora</taxon>
    </lineage>
</organism>
<evidence type="ECO:0000313" key="2">
    <source>
        <dbReference type="Proteomes" id="UP000239203"/>
    </source>
</evidence>
<sequence length="35" mass="3408">MGTHCSSTPANNGVTAAVARLIVDCDTSNASANSA</sequence>
<proteinExistence type="predicted"/>
<comment type="caution">
    <text evidence="1">The sequence shown here is derived from an EMBL/GenBank/DDBJ whole genome shotgun (WGS) entry which is preliminary data.</text>
</comment>
<dbReference type="AlphaFoldDB" id="A0A2S6GDZ1"/>
<accession>A0A2S6GDZ1</accession>
<gene>
    <name evidence="1" type="ORF">CLV40_12870</name>
</gene>
<keyword evidence="2" id="KW-1185">Reference proteome</keyword>
<dbReference type="EMBL" id="PTIX01000028">
    <property type="protein sequence ID" value="PPK63457.1"/>
    <property type="molecule type" value="Genomic_DNA"/>
</dbReference>
<name>A0A2S6GDZ1_9PSEU</name>
<reference evidence="1 2" key="1">
    <citation type="submission" date="2018-02" db="EMBL/GenBank/DDBJ databases">
        <title>Genomic Encyclopedia of Archaeal and Bacterial Type Strains, Phase II (KMG-II): from individual species to whole genera.</title>
        <authorList>
            <person name="Goeker M."/>
        </authorList>
    </citation>
    <scope>NUCLEOTIDE SEQUENCE [LARGE SCALE GENOMIC DNA]</scope>
    <source>
        <strain evidence="1 2">YU 961-1</strain>
    </source>
</reference>
<evidence type="ECO:0000313" key="1">
    <source>
        <dbReference type="EMBL" id="PPK63457.1"/>
    </source>
</evidence>
<protein>
    <submittedName>
        <fullName evidence="1">Uncharacterized protein</fullName>
    </submittedName>
</protein>